<comment type="caution">
    <text evidence="3">The sequence shown here is derived from an EMBL/GenBank/DDBJ whole genome shotgun (WGS) entry which is preliminary data.</text>
</comment>
<dbReference type="Gene3D" id="3.90.1200.10">
    <property type="match status" value="1"/>
</dbReference>
<dbReference type="Proteomes" id="UP000284842">
    <property type="component" value="Unassembled WGS sequence"/>
</dbReference>
<proteinExistence type="predicted"/>
<dbReference type="AlphaFoldDB" id="A0A409YH45"/>
<dbReference type="PANTHER" id="PTHR21310:SF15">
    <property type="entry name" value="AMINOGLYCOSIDE PHOSPHOTRANSFERASE DOMAIN-CONTAINING PROTEIN"/>
    <property type="match status" value="1"/>
</dbReference>
<name>A0A409YH45_9AGAR</name>
<dbReference type="Pfam" id="PF01636">
    <property type="entry name" value="APH"/>
    <property type="match status" value="1"/>
</dbReference>
<dbReference type="OrthoDB" id="2906425at2759"/>
<dbReference type="InterPro" id="IPR002575">
    <property type="entry name" value="Aminoglycoside_PTrfase"/>
</dbReference>
<protein>
    <recommendedName>
        <fullName evidence="2">Aminoglycoside phosphotransferase domain-containing protein</fullName>
    </recommendedName>
</protein>
<dbReference type="PANTHER" id="PTHR21310">
    <property type="entry name" value="AMINOGLYCOSIDE PHOSPHOTRANSFERASE-RELATED-RELATED"/>
    <property type="match status" value="1"/>
</dbReference>
<organism evidence="3 4">
    <name type="scientific">Panaeolus cyanescens</name>
    <dbReference type="NCBI Taxonomy" id="181874"/>
    <lineage>
        <taxon>Eukaryota</taxon>
        <taxon>Fungi</taxon>
        <taxon>Dikarya</taxon>
        <taxon>Basidiomycota</taxon>
        <taxon>Agaricomycotina</taxon>
        <taxon>Agaricomycetes</taxon>
        <taxon>Agaricomycetidae</taxon>
        <taxon>Agaricales</taxon>
        <taxon>Agaricineae</taxon>
        <taxon>Galeropsidaceae</taxon>
        <taxon>Panaeolus</taxon>
    </lineage>
</organism>
<dbReference type="STRING" id="181874.A0A409YH45"/>
<dbReference type="InParanoid" id="A0A409YH45"/>
<evidence type="ECO:0000256" key="1">
    <source>
        <dbReference type="SAM" id="MobiDB-lite"/>
    </source>
</evidence>
<evidence type="ECO:0000313" key="3">
    <source>
        <dbReference type="EMBL" id="PPR02294.1"/>
    </source>
</evidence>
<dbReference type="SUPFAM" id="SSF56112">
    <property type="entry name" value="Protein kinase-like (PK-like)"/>
    <property type="match status" value="1"/>
</dbReference>
<gene>
    <name evidence="3" type="ORF">CVT24_011633</name>
</gene>
<accession>A0A409YH45</accession>
<dbReference type="EMBL" id="NHTK01001177">
    <property type="protein sequence ID" value="PPR02294.1"/>
    <property type="molecule type" value="Genomic_DNA"/>
</dbReference>
<keyword evidence="4" id="KW-1185">Reference proteome</keyword>
<feature type="region of interest" description="Disordered" evidence="1">
    <location>
        <begin position="349"/>
        <end position="372"/>
    </location>
</feature>
<sequence>MPPISSNWPDVEASLEIMDPEFCDRITSMVNQLKPHYQRIQEYASTFHPKQLPCKLMSDCYTWGQSFLVYELVFEDNMSWIIRFGMRPMDAYFNTAAQLERKILNEVAALHLVRQRTTIPVPDIIAYHAHPSPSNPLGEDFPAFVLMTAITGMTIDDCGIEIHELSGSAMDAASQDTLDLFDGDDAKRSILQRYLHDIADIHVQLSKITFDRIGSFVIDDEGQVSVGPGADFGLGPFESAKEYFAIQAEAYEQLAVAAGLDDEGGDGADDAAQLKRRFVADLWRKAMMPLVDERDDRGPFPMRHGDLHSENILVDETGHIVGVLDWDCAGTVPWEAFAVPTFEVSGHFSDGHSSAATESPPDSPLSRTSFLSRPDRPVVHSAFNRELAEAESQDGAVVAKPASGRSLAALHDSDAGHVGAYLAYWMYSLACDYDQTGRALHRMLGTEDDMDSAFQKFVKEVAQASDDPVEQVVSAA</sequence>
<feature type="domain" description="Aminoglycoside phosphotransferase" evidence="2">
    <location>
        <begin position="63"/>
        <end position="331"/>
    </location>
</feature>
<reference evidence="3 4" key="1">
    <citation type="journal article" date="2018" name="Evol. Lett.">
        <title>Horizontal gene cluster transfer increased hallucinogenic mushroom diversity.</title>
        <authorList>
            <person name="Reynolds H.T."/>
            <person name="Vijayakumar V."/>
            <person name="Gluck-Thaler E."/>
            <person name="Korotkin H.B."/>
            <person name="Matheny P.B."/>
            <person name="Slot J.C."/>
        </authorList>
    </citation>
    <scope>NUCLEOTIDE SEQUENCE [LARGE SCALE GENOMIC DNA]</scope>
    <source>
        <strain evidence="3 4">2629</strain>
    </source>
</reference>
<evidence type="ECO:0000313" key="4">
    <source>
        <dbReference type="Proteomes" id="UP000284842"/>
    </source>
</evidence>
<dbReference type="InterPro" id="IPR051678">
    <property type="entry name" value="AGP_Transferase"/>
</dbReference>
<evidence type="ECO:0000259" key="2">
    <source>
        <dbReference type="Pfam" id="PF01636"/>
    </source>
</evidence>
<dbReference type="InterPro" id="IPR011009">
    <property type="entry name" value="Kinase-like_dom_sf"/>
</dbReference>